<evidence type="ECO:0000256" key="2">
    <source>
        <dbReference type="ARBA" id="ARBA00008520"/>
    </source>
</evidence>
<keyword evidence="3" id="KW-0813">Transport</keyword>
<dbReference type="STRING" id="630515.SAMN04489812_1775"/>
<evidence type="ECO:0000313" key="6">
    <source>
        <dbReference type="Proteomes" id="UP000199103"/>
    </source>
</evidence>
<evidence type="ECO:0000256" key="1">
    <source>
        <dbReference type="ARBA" id="ARBA00004196"/>
    </source>
</evidence>
<dbReference type="PANTHER" id="PTHR43649">
    <property type="entry name" value="ARABINOSE-BINDING PROTEIN-RELATED"/>
    <property type="match status" value="1"/>
</dbReference>
<dbReference type="Gene3D" id="3.40.190.10">
    <property type="entry name" value="Periplasmic binding protein-like II"/>
    <property type="match status" value="1"/>
</dbReference>
<dbReference type="Pfam" id="PF01547">
    <property type="entry name" value="SBP_bac_1"/>
    <property type="match status" value="1"/>
</dbReference>
<evidence type="ECO:0000313" key="5">
    <source>
        <dbReference type="EMBL" id="SDS39422.1"/>
    </source>
</evidence>
<evidence type="ECO:0000256" key="3">
    <source>
        <dbReference type="ARBA" id="ARBA00022448"/>
    </source>
</evidence>
<reference evidence="5 6" key="1">
    <citation type="submission" date="2016-10" db="EMBL/GenBank/DDBJ databases">
        <authorList>
            <person name="de Groot N.N."/>
        </authorList>
    </citation>
    <scope>NUCLEOTIDE SEQUENCE [LARGE SCALE GENOMIC DNA]</scope>
    <source>
        <strain evidence="5 6">DSM 21800</strain>
    </source>
</reference>
<accession>A0A1H1RUN0</accession>
<protein>
    <submittedName>
        <fullName evidence="5">ABC-type glycerol-3-phosphate transport system, substrate-binding protein</fullName>
    </submittedName>
</protein>
<dbReference type="PANTHER" id="PTHR43649:SF31">
    <property type="entry name" value="SN-GLYCEROL-3-PHOSPHATE-BINDING PERIPLASMIC PROTEIN UGPB"/>
    <property type="match status" value="1"/>
</dbReference>
<dbReference type="AlphaFoldDB" id="A0A1H1RUN0"/>
<comment type="subcellular location">
    <subcellularLocation>
        <location evidence="1">Cell envelope</location>
    </subcellularLocation>
</comment>
<dbReference type="RefSeq" id="WP_091523120.1">
    <property type="nucleotide sequence ID" value="NZ_LT629772.1"/>
</dbReference>
<dbReference type="OrthoDB" id="2531053at2"/>
<dbReference type="EMBL" id="LT629772">
    <property type="protein sequence ID" value="SDS39422.1"/>
    <property type="molecule type" value="Genomic_DNA"/>
</dbReference>
<evidence type="ECO:0000256" key="4">
    <source>
        <dbReference type="ARBA" id="ARBA00022729"/>
    </source>
</evidence>
<proteinExistence type="inferred from homology"/>
<dbReference type="Proteomes" id="UP000199103">
    <property type="component" value="Chromosome I"/>
</dbReference>
<dbReference type="SUPFAM" id="SSF53850">
    <property type="entry name" value="Periplasmic binding protein-like II"/>
    <property type="match status" value="1"/>
</dbReference>
<gene>
    <name evidence="5" type="ORF">SAMN04489812_1775</name>
</gene>
<sequence>MENATFSRRGLLGLASAAGSIGLLGACSGGGQDSDPGSPSKEPITVADWSNSNTAVVDAAAAYTKETGIKVSFQAPVSYDDYTTRFRTVLSGKNPPDVVRCDDDFVAQFAAEGALADLTPMIKAQHFDAGTVTADLYDFTKSKDGQYALAIAIQPRLIYYNKTLFEKKGVPLPPGQWTDKGWKWSDFLAAATKITDPAKKVWGCMILNDVGFEQTFSWNNGGEGTFSKDGKRFTLADQQGIEAMQWLGDLTNKYKVQPSWGAIQQTNSGESMFVSQKLGMYFAGSGSVPYFQENADGFEWDIAPVPGQARQNTAGAMIVYAIPAKSTKQAEAFQFLSYLVGDQAGKLYVKENAFVPSNKAAAATVTGTTGKSPEHYGMLPDAVAANHARNSTPATAEAAATYQPPMQQIWTGEKTAQEVLTAVRGKVEDVLKAAP</sequence>
<name>A0A1H1RUN0_9ACTN</name>
<dbReference type="InterPro" id="IPR006059">
    <property type="entry name" value="SBP"/>
</dbReference>
<dbReference type="InterPro" id="IPR050490">
    <property type="entry name" value="Bact_solute-bd_prot1"/>
</dbReference>
<dbReference type="CDD" id="cd13585">
    <property type="entry name" value="PBP2_TMBP_like"/>
    <property type="match status" value="1"/>
</dbReference>
<keyword evidence="6" id="KW-1185">Reference proteome</keyword>
<dbReference type="GO" id="GO:0030313">
    <property type="term" value="C:cell envelope"/>
    <property type="evidence" value="ECO:0007669"/>
    <property type="project" value="UniProtKB-SubCell"/>
</dbReference>
<comment type="similarity">
    <text evidence="2">Belongs to the bacterial solute-binding protein 1 family.</text>
</comment>
<keyword evidence="4" id="KW-0732">Signal</keyword>
<organism evidence="5 6">
    <name type="scientific">Microlunatus soli</name>
    <dbReference type="NCBI Taxonomy" id="630515"/>
    <lineage>
        <taxon>Bacteria</taxon>
        <taxon>Bacillati</taxon>
        <taxon>Actinomycetota</taxon>
        <taxon>Actinomycetes</taxon>
        <taxon>Propionibacteriales</taxon>
        <taxon>Propionibacteriaceae</taxon>
        <taxon>Microlunatus</taxon>
    </lineage>
</organism>